<dbReference type="CDD" id="cd02851">
    <property type="entry name" value="E_set_GO_C"/>
    <property type="match status" value="1"/>
</dbReference>
<gene>
    <name evidence="5" type="ORF">TPA0910_27320</name>
</gene>
<dbReference type="InterPro" id="IPR015202">
    <property type="entry name" value="GO-like_E_set"/>
</dbReference>
<evidence type="ECO:0008006" key="7">
    <source>
        <dbReference type="Google" id="ProtNLM"/>
    </source>
</evidence>
<dbReference type="RefSeq" id="WP_236256991.1">
    <property type="nucleotide sequence ID" value="NZ_BNEK01000003.1"/>
</dbReference>
<evidence type="ECO:0000313" key="5">
    <source>
        <dbReference type="EMBL" id="GHJ28299.1"/>
    </source>
</evidence>
<evidence type="ECO:0000259" key="3">
    <source>
        <dbReference type="Pfam" id="PF07250"/>
    </source>
</evidence>
<comment type="caution">
    <text evidence="5">The sequence shown here is derived from an EMBL/GenBank/DDBJ whole genome shotgun (WGS) entry which is preliminary data.</text>
</comment>
<feature type="domain" description="Glyoxal oxidase N-terminal" evidence="3">
    <location>
        <begin position="273"/>
        <end position="595"/>
    </location>
</feature>
<sequence length="810" mass="86555">MRRPSPPGRKAGRRRAARLLAVLLTTLASVVLALSPPHPGARAAARAAPNLITNPGLENLGADSFPTCFEKSGYGDNDHTFTVTGAAGAHSGSHAVELTLARVASGDRKMMMLENDCAPAVVPDHQYDVSVWYRTTSPHTVLTLFRHDAAGGWTWWTDLKTLPVTSAYDRAEVRTPPVPAGTDRITWGVTLYGTGTLATDDYAMTDATDPGPRDPVCAPEDTGPACDGRWTVLSLPSPVRAIHSVLLNNGKVLLIAGSGNDRDAFAAGTFRTTVFDPATNGFTDVPTPDDFFCAGHVQLPDGRVLVMGGNKDYAALDGSISYKGLKTSYVFDPATNRYTRTNDMIAGHWYPSATAMGNGDVTSFGGLDETANGTVVNERFDHTTGAWKGCCEKQTWSFWGLYPAMILLQDGRLFYTGSHVFGNGLPGTGASLYDYDKGTVTDVPGLRRKDERDESMSVLLPPAQDQRVLTVGGGNHTVTENAHRLTDLIDLKADDPGYVPGPDLPHGHYADGTPQKGEEGKVYVSTVILPDGKVLETGGALHTYREKPVFEASLFNPASGAFEAGLATDPVPRTYHSSSLLLPDGRVLSVGDNPGDGSFDRRISIYEPPYLFRGARPRITSAASREWAYGSTQRVTVDQPVVKASLIRPAAVTHSSDPNQRYVDLPMTVVDSTTLDLSLTSNPNLAPPGWYMLSVVGADGVPSASRWVHIGGTTAAGAHAQPFADDPSAAPHTGKHRSTGGTALPEGYDGCDHTYGTGDQCVPWTFPRGVTGSERCAWLLSRGYGAMRTHGRDRHHLDRDHDGTACGTGD</sequence>
<dbReference type="InterPro" id="IPR011043">
    <property type="entry name" value="Gal_Oxase/kelch_b-propeller"/>
</dbReference>
<dbReference type="Proteomes" id="UP001054854">
    <property type="component" value="Unassembled WGS sequence"/>
</dbReference>
<accession>A0ABQ3TY88</accession>
<keyword evidence="1" id="KW-0732">Signal</keyword>
<dbReference type="InterPro" id="IPR009880">
    <property type="entry name" value="Glyoxal_oxidase_N"/>
</dbReference>
<dbReference type="EMBL" id="BNEK01000003">
    <property type="protein sequence ID" value="GHJ28299.1"/>
    <property type="molecule type" value="Genomic_DNA"/>
</dbReference>
<dbReference type="InterPro" id="IPR013783">
    <property type="entry name" value="Ig-like_fold"/>
</dbReference>
<feature type="domain" description="Galactose oxidase-like Early set" evidence="4">
    <location>
        <begin position="616"/>
        <end position="710"/>
    </location>
</feature>
<feature type="region of interest" description="Disordered" evidence="2">
    <location>
        <begin position="791"/>
        <end position="810"/>
    </location>
</feature>
<keyword evidence="6" id="KW-1185">Reference proteome</keyword>
<evidence type="ECO:0000259" key="4">
    <source>
        <dbReference type="Pfam" id="PF09118"/>
    </source>
</evidence>
<dbReference type="Gene3D" id="2.130.10.80">
    <property type="entry name" value="Galactose oxidase/kelch, beta-propeller"/>
    <property type="match status" value="1"/>
</dbReference>
<evidence type="ECO:0000313" key="6">
    <source>
        <dbReference type="Proteomes" id="UP001054854"/>
    </source>
</evidence>
<protein>
    <recommendedName>
        <fullName evidence="7">Galactose oxidase</fullName>
    </recommendedName>
</protein>
<dbReference type="InterPro" id="IPR014756">
    <property type="entry name" value="Ig_E-set"/>
</dbReference>
<organism evidence="5 6">
    <name type="scientific">Streptomyces hygroscopicus</name>
    <dbReference type="NCBI Taxonomy" id="1912"/>
    <lineage>
        <taxon>Bacteria</taxon>
        <taxon>Bacillati</taxon>
        <taxon>Actinomycetota</taxon>
        <taxon>Actinomycetes</taxon>
        <taxon>Kitasatosporales</taxon>
        <taxon>Streptomycetaceae</taxon>
        <taxon>Streptomyces</taxon>
        <taxon>Streptomyces violaceusniger group</taxon>
    </lineage>
</organism>
<evidence type="ECO:0000256" key="1">
    <source>
        <dbReference type="ARBA" id="ARBA00022729"/>
    </source>
</evidence>
<dbReference type="Pfam" id="PF09118">
    <property type="entry name" value="GO-like_E_set"/>
    <property type="match status" value="1"/>
</dbReference>
<evidence type="ECO:0000256" key="2">
    <source>
        <dbReference type="SAM" id="MobiDB-lite"/>
    </source>
</evidence>
<reference evidence="5" key="1">
    <citation type="submission" date="2024-05" db="EMBL/GenBank/DDBJ databases">
        <title>Whole genome shotgun sequence of Streptomyces hygroscopicus NBRC 113678.</title>
        <authorList>
            <person name="Komaki H."/>
            <person name="Tamura T."/>
        </authorList>
    </citation>
    <scope>NUCLEOTIDE SEQUENCE</scope>
    <source>
        <strain evidence="5">N11-34</strain>
    </source>
</reference>
<feature type="region of interest" description="Disordered" evidence="2">
    <location>
        <begin position="725"/>
        <end position="745"/>
    </location>
</feature>
<name>A0ABQ3TY88_STRHY</name>
<dbReference type="InterPro" id="IPR037293">
    <property type="entry name" value="Gal_Oxidase_central_sf"/>
</dbReference>
<dbReference type="SUPFAM" id="SSF81296">
    <property type="entry name" value="E set domains"/>
    <property type="match status" value="1"/>
</dbReference>
<dbReference type="Gene3D" id="2.60.40.10">
    <property type="entry name" value="Immunoglobulins"/>
    <property type="match status" value="1"/>
</dbReference>
<dbReference type="PANTHER" id="PTHR32208">
    <property type="entry name" value="SECRETED PROTEIN-RELATED"/>
    <property type="match status" value="1"/>
</dbReference>
<dbReference type="Pfam" id="PF07250">
    <property type="entry name" value="Glyoxal_oxid_N"/>
    <property type="match status" value="1"/>
</dbReference>
<proteinExistence type="predicted"/>
<dbReference type="SUPFAM" id="SSF50965">
    <property type="entry name" value="Galactose oxidase, central domain"/>
    <property type="match status" value="1"/>
</dbReference>
<dbReference type="Gene3D" id="2.60.120.260">
    <property type="entry name" value="Galactose-binding domain-like"/>
    <property type="match status" value="1"/>
</dbReference>
<dbReference type="PANTHER" id="PTHR32208:SF21">
    <property type="entry name" value="LOW QUALITY PROTEIN: ALDEHYDE OXIDASE GLOX-LIKE"/>
    <property type="match status" value="1"/>
</dbReference>